<keyword evidence="1" id="KW-0472">Membrane</keyword>
<feature type="transmembrane region" description="Helical" evidence="1">
    <location>
        <begin position="38"/>
        <end position="57"/>
    </location>
</feature>
<evidence type="ECO:0000313" key="3">
    <source>
        <dbReference type="Proteomes" id="UP001197626"/>
    </source>
</evidence>
<accession>A0ABY3PE92</accession>
<name>A0ABY3PE92_9STAP</name>
<protein>
    <submittedName>
        <fullName evidence="2">Uncharacterized protein</fullName>
    </submittedName>
</protein>
<evidence type="ECO:0000313" key="2">
    <source>
        <dbReference type="EMBL" id="UEX90641.1"/>
    </source>
</evidence>
<feature type="transmembrane region" description="Helical" evidence="1">
    <location>
        <begin position="7"/>
        <end position="26"/>
    </location>
</feature>
<dbReference type="Proteomes" id="UP001197626">
    <property type="component" value="Chromosome"/>
</dbReference>
<keyword evidence="1" id="KW-0812">Transmembrane</keyword>
<dbReference type="RefSeq" id="WP_229293122.1">
    <property type="nucleotide sequence ID" value="NZ_CP086654.1"/>
</dbReference>
<gene>
    <name evidence="2" type="ORF">LN051_02955</name>
</gene>
<reference evidence="2 3" key="1">
    <citation type="journal article" date="2022" name="Pathogens">
        <title>Staphylococcus ratti sp. nov. Isolated from a Lab Rat.</title>
        <authorList>
            <person name="Kovarovic V."/>
            <person name="Sedlacek I."/>
            <person name="Petras P."/>
            <person name="Kralova S."/>
            <person name="Maslanova I."/>
            <person name="Svec P."/>
            <person name="Neumann-Schaal M."/>
            <person name="Botka T."/>
            <person name="Gelbicova T."/>
            <person name="Stankova E."/>
            <person name="Doskar J."/>
            <person name="Pantucek R."/>
        </authorList>
    </citation>
    <scope>NUCLEOTIDE SEQUENCE [LARGE SCALE GENOMIC DNA]</scope>
    <source>
        <strain evidence="2 3">CCM 9025</strain>
    </source>
</reference>
<dbReference type="EMBL" id="CP086654">
    <property type="protein sequence ID" value="UEX90641.1"/>
    <property type="molecule type" value="Genomic_DNA"/>
</dbReference>
<keyword evidence="1" id="KW-1133">Transmembrane helix</keyword>
<evidence type="ECO:0000256" key="1">
    <source>
        <dbReference type="SAM" id="Phobius"/>
    </source>
</evidence>
<proteinExistence type="predicted"/>
<keyword evidence="3" id="KW-1185">Reference proteome</keyword>
<organism evidence="2 3">
    <name type="scientific">Staphylococcus ratti</name>
    <dbReference type="NCBI Taxonomy" id="2892440"/>
    <lineage>
        <taxon>Bacteria</taxon>
        <taxon>Bacillati</taxon>
        <taxon>Bacillota</taxon>
        <taxon>Bacilli</taxon>
        <taxon>Bacillales</taxon>
        <taxon>Staphylococcaceae</taxon>
        <taxon>Staphylococcus</taxon>
    </lineage>
</organism>
<sequence>MLSNYHYIMFGLIVLLLFQFYFGYYYLIGEGAVTSSPILGVISLILAVIIIVIMLAVRHYFQKHK</sequence>